<dbReference type="PANTHER" id="PTHR31956">
    <property type="entry name" value="NON-SPECIFIC PHOSPHOLIPASE C4-RELATED"/>
    <property type="match status" value="1"/>
</dbReference>
<dbReference type="EMBL" id="KN817566">
    <property type="protein sequence ID" value="KJA20583.1"/>
    <property type="molecule type" value="Genomic_DNA"/>
</dbReference>
<protein>
    <recommendedName>
        <fullName evidence="4">Acid phosphatase</fullName>
    </recommendedName>
</protein>
<name>A0A0D2MB20_HYPSF</name>
<dbReference type="Proteomes" id="UP000054270">
    <property type="component" value="Unassembled WGS sequence"/>
</dbReference>
<gene>
    <name evidence="2" type="ORF">HYPSUDRAFT_56025</name>
</gene>
<sequence>MIFTPFIYASLAITGAKAIVSGLVFDRYISIWLENTDFSSAAADPNFAALTKQGLQMTNFFGVTHPSEPNYVSVAGGEYFGMDNDNLNNIPANISSIVDLLEDKGISWGEYEEDMPSTGFTGFSFNNAAGANDYVRKHNPLVIYDSVSTTSRVNNIKNFTLFQQDLANNALPQWIFITPNMTDDGHDSSITVASKWAINFLTPLLKNPNFNANKTLIVLTFDENGTDSAANRIDTIVLGSALPESLVGKTDTAFYNHYSELATVEANWGLHTLGRYDVGANVFSFIGSITGDVIRAPTSPALSSILLNKSYPGLFNSATSRPLPVPNTTLTVNGRTVLPAIISTWGTAALQKCTTYTGAVDVPSSSNPPVLPKGC</sequence>
<dbReference type="InterPro" id="IPR007312">
    <property type="entry name" value="Phosphoesterase"/>
</dbReference>
<dbReference type="PANTHER" id="PTHR31956:SF15">
    <property type="entry name" value="ACID PHOSPHATASE PHOA"/>
    <property type="match status" value="1"/>
</dbReference>
<evidence type="ECO:0008006" key="4">
    <source>
        <dbReference type="Google" id="ProtNLM"/>
    </source>
</evidence>
<dbReference type="AlphaFoldDB" id="A0A0D2MB20"/>
<reference evidence="3" key="1">
    <citation type="submission" date="2014-04" db="EMBL/GenBank/DDBJ databases">
        <title>Evolutionary Origins and Diversification of the Mycorrhizal Mutualists.</title>
        <authorList>
            <consortium name="DOE Joint Genome Institute"/>
            <consortium name="Mycorrhizal Genomics Consortium"/>
            <person name="Kohler A."/>
            <person name="Kuo A."/>
            <person name="Nagy L.G."/>
            <person name="Floudas D."/>
            <person name="Copeland A."/>
            <person name="Barry K.W."/>
            <person name="Cichocki N."/>
            <person name="Veneault-Fourrey C."/>
            <person name="LaButti K."/>
            <person name="Lindquist E.A."/>
            <person name="Lipzen A."/>
            <person name="Lundell T."/>
            <person name="Morin E."/>
            <person name="Murat C."/>
            <person name="Riley R."/>
            <person name="Ohm R."/>
            <person name="Sun H."/>
            <person name="Tunlid A."/>
            <person name="Henrissat B."/>
            <person name="Grigoriev I.V."/>
            <person name="Hibbett D.S."/>
            <person name="Martin F."/>
        </authorList>
    </citation>
    <scope>NUCLEOTIDE SEQUENCE [LARGE SCALE GENOMIC DNA]</scope>
    <source>
        <strain evidence="3">FD-334 SS-4</strain>
    </source>
</reference>
<evidence type="ECO:0000313" key="2">
    <source>
        <dbReference type="EMBL" id="KJA20583.1"/>
    </source>
</evidence>
<dbReference type="FunFam" id="3.40.720.10:FF:000064">
    <property type="entry name" value="Probable acid phosphatase Pho610"/>
    <property type="match status" value="1"/>
</dbReference>
<dbReference type="GO" id="GO:0016788">
    <property type="term" value="F:hydrolase activity, acting on ester bonds"/>
    <property type="evidence" value="ECO:0007669"/>
    <property type="project" value="InterPro"/>
</dbReference>
<keyword evidence="3" id="KW-1185">Reference proteome</keyword>
<evidence type="ECO:0000256" key="1">
    <source>
        <dbReference type="ARBA" id="ARBA00022801"/>
    </source>
</evidence>
<dbReference type="OrthoDB" id="5135119at2759"/>
<proteinExistence type="predicted"/>
<dbReference type="OMA" id="GYVNWEV"/>
<organism evidence="2 3">
    <name type="scientific">Hypholoma sublateritium (strain FD-334 SS-4)</name>
    <dbReference type="NCBI Taxonomy" id="945553"/>
    <lineage>
        <taxon>Eukaryota</taxon>
        <taxon>Fungi</taxon>
        <taxon>Dikarya</taxon>
        <taxon>Basidiomycota</taxon>
        <taxon>Agaricomycotina</taxon>
        <taxon>Agaricomycetes</taxon>
        <taxon>Agaricomycetidae</taxon>
        <taxon>Agaricales</taxon>
        <taxon>Agaricineae</taxon>
        <taxon>Strophariaceae</taxon>
        <taxon>Hypholoma</taxon>
    </lineage>
</organism>
<accession>A0A0D2MB20</accession>
<dbReference type="InterPro" id="IPR017850">
    <property type="entry name" value="Alkaline_phosphatase_core_sf"/>
</dbReference>
<dbReference type="STRING" id="945553.A0A0D2MB20"/>
<dbReference type="Gene3D" id="3.40.720.10">
    <property type="entry name" value="Alkaline Phosphatase, subunit A"/>
    <property type="match status" value="1"/>
</dbReference>
<dbReference type="GO" id="GO:0009395">
    <property type="term" value="P:phospholipid catabolic process"/>
    <property type="evidence" value="ECO:0007669"/>
    <property type="project" value="TreeGrafter"/>
</dbReference>
<dbReference type="Pfam" id="PF04185">
    <property type="entry name" value="Phosphoesterase"/>
    <property type="match status" value="1"/>
</dbReference>
<evidence type="ECO:0000313" key="3">
    <source>
        <dbReference type="Proteomes" id="UP000054270"/>
    </source>
</evidence>
<keyword evidence="1" id="KW-0378">Hydrolase</keyword>